<dbReference type="Gene3D" id="1.10.10.10">
    <property type="entry name" value="Winged helix-like DNA-binding domain superfamily/Winged helix DNA-binding domain"/>
    <property type="match status" value="1"/>
</dbReference>
<feature type="domain" description="HTH gntR-type" evidence="4">
    <location>
        <begin position="1"/>
        <end position="38"/>
    </location>
</feature>
<dbReference type="GO" id="GO:0003700">
    <property type="term" value="F:DNA-binding transcription factor activity"/>
    <property type="evidence" value="ECO:0007669"/>
    <property type="project" value="InterPro"/>
</dbReference>
<comment type="caution">
    <text evidence="5">The sequence shown here is derived from an EMBL/GenBank/DDBJ whole genome shotgun (WGS) entry which is preliminary data.</text>
</comment>
<dbReference type="Proteomes" id="UP000037178">
    <property type="component" value="Unassembled WGS sequence"/>
</dbReference>
<evidence type="ECO:0000256" key="1">
    <source>
        <dbReference type="ARBA" id="ARBA00023015"/>
    </source>
</evidence>
<dbReference type="SMART" id="SM00895">
    <property type="entry name" value="FCD"/>
    <property type="match status" value="1"/>
</dbReference>
<gene>
    <name evidence="5" type="ORF">AIOL_000540</name>
</gene>
<dbReference type="InterPro" id="IPR036388">
    <property type="entry name" value="WH-like_DNA-bd_sf"/>
</dbReference>
<keyword evidence="6" id="KW-1185">Reference proteome</keyword>
<evidence type="ECO:0000313" key="6">
    <source>
        <dbReference type="Proteomes" id="UP000037178"/>
    </source>
</evidence>
<dbReference type="Gene3D" id="1.20.120.530">
    <property type="entry name" value="GntR ligand-binding domain-like"/>
    <property type="match status" value="1"/>
</dbReference>
<dbReference type="InterPro" id="IPR036390">
    <property type="entry name" value="WH_DNA-bd_sf"/>
</dbReference>
<keyword evidence="1" id="KW-0805">Transcription regulation</keyword>
<dbReference type="STRING" id="1675527.AIOL_000540"/>
<keyword evidence="3" id="KW-0804">Transcription</keyword>
<dbReference type="PROSITE" id="PS50949">
    <property type="entry name" value="HTH_GNTR"/>
    <property type="match status" value="1"/>
</dbReference>
<accession>A0A0J9EC89</accession>
<reference evidence="5 6" key="1">
    <citation type="submission" date="2015-06" db="EMBL/GenBank/DDBJ databases">
        <title>Draft genome sequence of an Alphaproteobacteria species associated to the Mediterranean sponge Oscarella lobularis.</title>
        <authorList>
            <person name="Jourda C."/>
            <person name="Santini S."/>
            <person name="Claverie J.-M."/>
        </authorList>
    </citation>
    <scope>NUCLEOTIDE SEQUENCE [LARGE SCALE GENOMIC DNA]</scope>
    <source>
        <strain evidence="5">IGS</strain>
    </source>
</reference>
<evidence type="ECO:0000256" key="3">
    <source>
        <dbReference type="ARBA" id="ARBA00023163"/>
    </source>
</evidence>
<proteinExistence type="predicted"/>
<dbReference type="PANTHER" id="PTHR43537">
    <property type="entry name" value="TRANSCRIPTIONAL REGULATOR, GNTR FAMILY"/>
    <property type="match status" value="1"/>
</dbReference>
<dbReference type="EMBL" id="LFTY01000001">
    <property type="protein sequence ID" value="KMW60387.1"/>
    <property type="molecule type" value="Genomic_DNA"/>
</dbReference>
<dbReference type="AlphaFoldDB" id="A0A0J9EC89"/>
<dbReference type="PATRIC" id="fig|1675527.3.peg.598"/>
<protein>
    <submittedName>
        <fullName evidence="5">Transcriptional regulator, GntR family</fullName>
    </submittedName>
</protein>
<dbReference type="InterPro" id="IPR011711">
    <property type="entry name" value="GntR_C"/>
</dbReference>
<dbReference type="GO" id="GO:0003677">
    <property type="term" value="F:DNA binding"/>
    <property type="evidence" value="ECO:0007669"/>
    <property type="project" value="UniProtKB-KW"/>
</dbReference>
<dbReference type="InterPro" id="IPR008920">
    <property type="entry name" value="TF_FadR/GntR_C"/>
</dbReference>
<dbReference type="SUPFAM" id="SSF46785">
    <property type="entry name" value="Winged helix' DNA-binding domain"/>
    <property type="match status" value="1"/>
</dbReference>
<evidence type="ECO:0000259" key="4">
    <source>
        <dbReference type="PROSITE" id="PS50949"/>
    </source>
</evidence>
<dbReference type="Pfam" id="PF07729">
    <property type="entry name" value="FCD"/>
    <property type="match status" value="1"/>
</dbReference>
<organism evidence="5 6">
    <name type="scientific">Candidatus Rhodobacter oscarellae</name>
    <dbReference type="NCBI Taxonomy" id="1675527"/>
    <lineage>
        <taxon>Bacteria</taxon>
        <taxon>Pseudomonadati</taxon>
        <taxon>Pseudomonadota</taxon>
        <taxon>Alphaproteobacteria</taxon>
        <taxon>Rhodobacterales</taxon>
        <taxon>Rhodobacter group</taxon>
        <taxon>Rhodobacter</taxon>
    </lineage>
</organism>
<name>A0A0J9EC89_9RHOB</name>
<dbReference type="SUPFAM" id="SSF48008">
    <property type="entry name" value="GntR ligand-binding domain-like"/>
    <property type="match status" value="1"/>
</dbReference>
<evidence type="ECO:0000256" key="2">
    <source>
        <dbReference type="ARBA" id="ARBA00023125"/>
    </source>
</evidence>
<dbReference type="PANTHER" id="PTHR43537:SF5">
    <property type="entry name" value="UXU OPERON TRANSCRIPTIONAL REGULATOR"/>
    <property type="match status" value="1"/>
</dbReference>
<dbReference type="InterPro" id="IPR000524">
    <property type="entry name" value="Tscrpt_reg_HTH_GntR"/>
</dbReference>
<evidence type="ECO:0000313" key="5">
    <source>
        <dbReference type="EMBL" id="KMW60387.1"/>
    </source>
</evidence>
<sequence>MSETTGASRRLIRRVLGALEAEGLIWRRQGKGTFAGQPAEPVSALAAEINGTAGPVEVMEARLCIEPEIAALCATRATPDEVSRMWTLARHVYEVEDDEMTELWDSALHRMIAQCAGNRPLQTALALLDDTRSTADWQDARTRARSDQSLQESHEEHIAIVSAIETGDAVGARAAMRAHLMTRITALSEAMGIISSPPPDAPDHSPA</sequence>
<keyword evidence="2" id="KW-0238">DNA-binding</keyword>